<gene>
    <name evidence="2" type="ORF">OUZ56_029730</name>
</gene>
<organism evidence="2 3">
    <name type="scientific">Daphnia magna</name>
    <dbReference type="NCBI Taxonomy" id="35525"/>
    <lineage>
        <taxon>Eukaryota</taxon>
        <taxon>Metazoa</taxon>
        <taxon>Ecdysozoa</taxon>
        <taxon>Arthropoda</taxon>
        <taxon>Crustacea</taxon>
        <taxon>Branchiopoda</taxon>
        <taxon>Diplostraca</taxon>
        <taxon>Cladocera</taxon>
        <taxon>Anomopoda</taxon>
        <taxon>Daphniidae</taxon>
        <taxon>Daphnia</taxon>
    </lineage>
</organism>
<dbReference type="EMBL" id="JAOYFB010000040">
    <property type="protein sequence ID" value="KAK4037699.1"/>
    <property type="molecule type" value="Genomic_DNA"/>
</dbReference>
<feature type="region of interest" description="Disordered" evidence="1">
    <location>
        <begin position="70"/>
        <end position="90"/>
    </location>
</feature>
<protein>
    <submittedName>
        <fullName evidence="2">Uncharacterized protein</fullName>
    </submittedName>
</protein>
<sequence>MEENNTPARGTQNWVENHSVVEKKYFVFEEKMYLKGRFLMRKPFLQDKRQERKNCQKYGVELLKQVSGRIKSNREGRRGDGQIGQGWEGG</sequence>
<dbReference type="Proteomes" id="UP001234178">
    <property type="component" value="Unassembled WGS sequence"/>
</dbReference>
<comment type="caution">
    <text evidence="2">The sequence shown here is derived from an EMBL/GenBank/DDBJ whole genome shotgun (WGS) entry which is preliminary data.</text>
</comment>
<evidence type="ECO:0000313" key="2">
    <source>
        <dbReference type="EMBL" id="KAK4037699.1"/>
    </source>
</evidence>
<keyword evidence="3" id="KW-1185">Reference proteome</keyword>
<name>A0ABR0B7N7_9CRUS</name>
<proteinExistence type="predicted"/>
<evidence type="ECO:0000256" key="1">
    <source>
        <dbReference type="SAM" id="MobiDB-lite"/>
    </source>
</evidence>
<feature type="compositionally biased region" description="Gly residues" evidence="1">
    <location>
        <begin position="81"/>
        <end position="90"/>
    </location>
</feature>
<evidence type="ECO:0000313" key="3">
    <source>
        <dbReference type="Proteomes" id="UP001234178"/>
    </source>
</evidence>
<reference evidence="2 3" key="1">
    <citation type="journal article" date="2023" name="Nucleic Acids Res.">
        <title>The hologenome of Daphnia magna reveals possible DNA methylation and microbiome-mediated evolution of the host genome.</title>
        <authorList>
            <person name="Chaturvedi A."/>
            <person name="Li X."/>
            <person name="Dhandapani V."/>
            <person name="Marshall H."/>
            <person name="Kissane S."/>
            <person name="Cuenca-Cambronero M."/>
            <person name="Asole G."/>
            <person name="Calvet F."/>
            <person name="Ruiz-Romero M."/>
            <person name="Marangio P."/>
            <person name="Guigo R."/>
            <person name="Rago D."/>
            <person name="Mirbahai L."/>
            <person name="Eastwood N."/>
            <person name="Colbourne J.K."/>
            <person name="Zhou J."/>
            <person name="Mallon E."/>
            <person name="Orsini L."/>
        </authorList>
    </citation>
    <scope>NUCLEOTIDE SEQUENCE [LARGE SCALE GENOMIC DNA]</scope>
    <source>
        <strain evidence="2">LRV0_1</strain>
    </source>
</reference>
<accession>A0ABR0B7N7</accession>